<protein>
    <submittedName>
        <fullName evidence="2">Family transcriptional regulator, putative</fullName>
    </submittedName>
</protein>
<name>A0A2H6KJ60_9APIC</name>
<dbReference type="VEuPathDB" id="PiroplasmaDB:BOVATA_045260"/>
<dbReference type="AlphaFoldDB" id="A0A2H6KJ60"/>
<keyword evidence="3" id="KW-1185">Reference proteome</keyword>
<sequence length="173" mass="19728">MFRFTVFPFFTLIVIETYVAPPFVAEDVLESIKQTFEVLLKYPWEICNPRQIQTSIFVGKVFVRIGAKRRQIGSAVGVLAVARTRRCETSDMRIITFVMAFYAMPISVGESVHKLCRRIIKCDGLVLNCGFNCSLKSVDAIPRSISPLANKRQSETKVLWKGNWWFGRQAKEG</sequence>
<keyword evidence="1" id="KW-0732">Signal</keyword>
<comment type="caution">
    <text evidence="2">The sequence shown here is derived from an EMBL/GenBank/DDBJ whole genome shotgun (WGS) entry which is preliminary data.</text>
</comment>
<feature type="chain" id="PRO_5014192966" evidence="1">
    <location>
        <begin position="26"/>
        <end position="173"/>
    </location>
</feature>
<dbReference type="RefSeq" id="XP_028869276.1">
    <property type="nucleotide sequence ID" value="XM_029013443.1"/>
</dbReference>
<evidence type="ECO:0000256" key="1">
    <source>
        <dbReference type="SAM" id="SignalP"/>
    </source>
</evidence>
<accession>A0A2H6KJ60</accession>
<evidence type="ECO:0000313" key="2">
    <source>
        <dbReference type="EMBL" id="GBE63033.1"/>
    </source>
</evidence>
<evidence type="ECO:0000313" key="3">
    <source>
        <dbReference type="Proteomes" id="UP000236319"/>
    </source>
</evidence>
<dbReference type="GeneID" id="39876803"/>
<organism evidence="2 3">
    <name type="scientific">Babesia ovata</name>
    <dbReference type="NCBI Taxonomy" id="189622"/>
    <lineage>
        <taxon>Eukaryota</taxon>
        <taxon>Sar</taxon>
        <taxon>Alveolata</taxon>
        <taxon>Apicomplexa</taxon>
        <taxon>Aconoidasida</taxon>
        <taxon>Piroplasmida</taxon>
        <taxon>Babesiidae</taxon>
        <taxon>Babesia</taxon>
    </lineage>
</organism>
<reference evidence="2 3" key="1">
    <citation type="journal article" date="2017" name="BMC Genomics">
        <title>Whole-genome assembly of Babesia ovata and comparative genomics between closely related pathogens.</title>
        <authorList>
            <person name="Yamagishi J."/>
            <person name="Asada M."/>
            <person name="Hakimi H."/>
            <person name="Tanaka T.Q."/>
            <person name="Sugimoto C."/>
            <person name="Kawazu S."/>
        </authorList>
    </citation>
    <scope>NUCLEOTIDE SEQUENCE [LARGE SCALE GENOMIC DNA]</scope>
    <source>
        <strain evidence="2 3">Miyake</strain>
    </source>
</reference>
<feature type="signal peptide" evidence="1">
    <location>
        <begin position="1"/>
        <end position="25"/>
    </location>
</feature>
<gene>
    <name evidence="2" type="ORF">BOVATA_045260</name>
</gene>
<dbReference type="Proteomes" id="UP000236319">
    <property type="component" value="Unassembled WGS sequence"/>
</dbReference>
<dbReference type="EMBL" id="BDSA01000012">
    <property type="protein sequence ID" value="GBE63033.1"/>
    <property type="molecule type" value="Genomic_DNA"/>
</dbReference>
<proteinExistence type="predicted"/>